<dbReference type="NCBIfam" id="TIGR01552">
    <property type="entry name" value="phd_fam"/>
    <property type="match status" value="1"/>
</dbReference>
<organism evidence="3 4">
    <name type="scientific">Rothia kristinae</name>
    <dbReference type="NCBI Taxonomy" id="37923"/>
    <lineage>
        <taxon>Bacteria</taxon>
        <taxon>Bacillati</taxon>
        <taxon>Actinomycetota</taxon>
        <taxon>Actinomycetes</taxon>
        <taxon>Micrococcales</taxon>
        <taxon>Micrococcaceae</taxon>
        <taxon>Rothia</taxon>
    </lineage>
</organism>
<proteinExistence type="inferred from homology"/>
<protein>
    <recommendedName>
        <fullName evidence="2">Antitoxin</fullName>
    </recommendedName>
</protein>
<dbReference type="RefSeq" id="WP_055684646.1">
    <property type="nucleotide sequence ID" value="NZ_JBFBMA010000001.1"/>
</dbReference>
<dbReference type="AlphaFoldDB" id="A0A199NV55"/>
<evidence type="ECO:0000313" key="3">
    <source>
        <dbReference type="EMBL" id="OAX52802.1"/>
    </source>
</evidence>
<comment type="similarity">
    <text evidence="1 2">Belongs to the phD/YefM antitoxin family.</text>
</comment>
<evidence type="ECO:0000313" key="4">
    <source>
        <dbReference type="Proteomes" id="UP000053171"/>
    </source>
</evidence>
<dbReference type="EMBL" id="LJBJ02000002">
    <property type="protein sequence ID" value="OAX52802.1"/>
    <property type="molecule type" value="Genomic_DNA"/>
</dbReference>
<dbReference type="InterPro" id="IPR051405">
    <property type="entry name" value="phD/YefM_antitoxin"/>
</dbReference>
<dbReference type="PANTHER" id="PTHR33713:SF10">
    <property type="entry name" value="ANTITOXIN YAFN"/>
    <property type="match status" value="1"/>
</dbReference>
<dbReference type="InterPro" id="IPR006442">
    <property type="entry name" value="Antitoxin_Phd/YefM"/>
</dbReference>
<gene>
    <name evidence="3" type="ORF">AN277_0201475</name>
</gene>
<accession>A0A199NV55</accession>
<comment type="caution">
    <text evidence="3">The sequence shown here is derived from an EMBL/GenBank/DDBJ whole genome shotgun (WGS) entry which is preliminary data.</text>
</comment>
<evidence type="ECO:0000256" key="2">
    <source>
        <dbReference type="RuleBase" id="RU362080"/>
    </source>
</evidence>
<evidence type="ECO:0000256" key="1">
    <source>
        <dbReference type="ARBA" id="ARBA00009981"/>
    </source>
</evidence>
<reference evidence="3" key="1">
    <citation type="submission" date="2016-06" db="EMBL/GenBank/DDBJ databases">
        <title>Identification of putative biosynthetic pathways for the production of bioactive secondary metabolites by the marine actinomycete Kocuria kristinae RUTW2-3.</title>
        <authorList>
            <person name="Waterworth S.C."/>
            <person name="Walmsley T.A."/>
            <person name="Matongo T."/>
            <person name="Davies-Coleman M.T."/>
            <person name="Dorrington R.A."/>
        </authorList>
    </citation>
    <scope>NUCLEOTIDE SEQUENCE [LARGE SCALE GENOMIC DNA]</scope>
    <source>
        <strain evidence="3">RUTW2-3</strain>
    </source>
</reference>
<dbReference type="InterPro" id="IPR036165">
    <property type="entry name" value="YefM-like_sf"/>
</dbReference>
<dbReference type="Gene3D" id="3.40.1620.10">
    <property type="entry name" value="YefM-like domain"/>
    <property type="match status" value="1"/>
</dbReference>
<comment type="function">
    <text evidence="2">Antitoxin component of a type II toxin-antitoxin (TA) system.</text>
</comment>
<keyword evidence="4" id="KW-1185">Reference proteome</keyword>
<dbReference type="PANTHER" id="PTHR33713">
    <property type="entry name" value="ANTITOXIN YAFN-RELATED"/>
    <property type="match status" value="1"/>
</dbReference>
<sequence length="80" mass="8852">MEITSTKARDQLGRLIDRAHSEPVYLTRHDRRVGAIVDADTLDRLMAAAEELEDIAAYDAAKAEGGESVTLDELRRELGL</sequence>
<name>A0A199NV55_9MICC</name>
<dbReference type="SUPFAM" id="SSF143120">
    <property type="entry name" value="YefM-like"/>
    <property type="match status" value="1"/>
</dbReference>
<dbReference type="Pfam" id="PF02604">
    <property type="entry name" value="PhdYeFM_antitox"/>
    <property type="match status" value="1"/>
</dbReference>
<dbReference type="Proteomes" id="UP000053171">
    <property type="component" value="Unassembled WGS sequence"/>
</dbReference>